<dbReference type="GO" id="GO:0004557">
    <property type="term" value="F:alpha-galactosidase activity"/>
    <property type="evidence" value="ECO:0007669"/>
    <property type="project" value="UniProtKB-EC"/>
</dbReference>
<dbReference type="InterPro" id="IPR002241">
    <property type="entry name" value="Glyco_hydro_27"/>
</dbReference>
<evidence type="ECO:0000256" key="7">
    <source>
        <dbReference type="RuleBase" id="RU361168"/>
    </source>
</evidence>
<organism evidence="9">
    <name type="scientific">Melanopsichium pennsylvanicum 4</name>
    <dbReference type="NCBI Taxonomy" id="1398559"/>
    <lineage>
        <taxon>Eukaryota</taxon>
        <taxon>Fungi</taxon>
        <taxon>Dikarya</taxon>
        <taxon>Basidiomycota</taxon>
        <taxon>Ustilaginomycotina</taxon>
        <taxon>Ustilaginomycetes</taxon>
        <taxon>Ustilaginales</taxon>
        <taxon>Ustilaginaceae</taxon>
        <taxon>Melanopsichium</taxon>
    </lineage>
</organism>
<dbReference type="InterPro" id="IPR013785">
    <property type="entry name" value="Aldolase_TIM"/>
</dbReference>
<dbReference type="InterPro" id="IPR017853">
    <property type="entry name" value="GH"/>
</dbReference>
<dbReference type="InterPro" id="IPR041233">
    <property type="entry name" value="Melibiase_C"/>
</dbReference>
<sequence length="570" mass="60139">MLATSSDLTTVAAAAILASASIGNAADLRPYFTARQATIDALPTPGMGFNTYNQVSCSPTEATSHQTMDIMQSQGYLAAGYNFFQVDCGWVAKNNTRDSAGNLIVDTGAFPSGMKGLGAYAASKGLEFGLYSDGGFLACDPEVPSKRLGSLGHEDTDAAQLKSFNVSYLKYDNCYADGTTAADNAIKDARTDFPTRFGAMSKALANNGINKMLVCQWGVPQQSSDGLIGPAQWTQGLSTSFRLSDDIAEGWANVVRILNQAIPISLNGRSGPGHFADGDLLEVGNNGMTIDEQATHFAFWSMIKSPLVISTDLSNISSDAKAILLNRGLIGINQDKLGEPVKLIERRTNDYDLHAGALANGDMAVLAIDWTNTQRTIKIDFAELGVQSAEVIDLWANTSQQGVKGSFSKQVSGHGSIALRLTNIERTSTTAPTLTYIEADSGVLGGEATKAACSGCSDGKKVGNVGNGGTLTLDGIMASNSEAVLYVDYINADVGFSFSTATNSRTAQISVNGGTSQTVNFPLTGYNWSKDVIKGHKVRLAGFEAGQNNSITISNPSAYAPDFDRIGYIA</sequence>
<dbReference type="Gene3D" id="2.60.120.260">
    <property type="entry name" value="Galactose-binding domain-like"/>
    <property type="match status" value="1"/>
</dbReference>
<dbReference type="FunFam" id="3.20.20.70:FF:000197">
    <property type="entry name" value="Alpha-galactosidase"/>
    <property type="match status" value="1"/>
</dbReference>
<evidence type="ECO:0000256" key="6">
    <source>
        <dbReference type="ARBA" id="ARBA00023295"/>
    </source>
</evidence>
<dbReference type="PRINTS" id="PR00740">
    <property type="entry name" value="GLHYDRLASE27"/>
</dbReference>
<dbReference type="Gene3D" id="3.20.20.70">
    <property type="entry name" value="Aldolase class I"/>
    <property type="match status" value="1"/>
</dbReference>
<dbReference type="EC" id="3.2.1.22" evidence="3 7"/>
<protein>
    <recommendedName>
        <fullName evidence="3 7">Alpha-galactosidase</fullName>
        <ecNumber evidence="3 7">3.2.1.22</ecNumber>
    </recommendedName>
    <alternativeName>
        <fullName evidence="7">Melibiase</fullName>
    </alternativeName>
</protein>
<dbReference type="PANTHER" id="PTHR11452">
    <property type="entry name" value="ALPHA-GALACTOSIDASE/ALPHA-N-ACETYLGALACTOSAMINIDASE"/>
    <property type="match status" value="1"/>
</dbReference>
<dbReference type="Gene3D" id="2.60.40.1180">
    <property type="entry name" value="Golgi alpha-mannosidase II"/>
    <property type="match status" value="1"/>
</dbReference>
<evidence type="ECO:0000256" key="1">
    <source>
        <dbReference type="ARBA" id="ARBA00001255"/>
    </source>
</evidence>
<dbReference type="InterPro" id="IPR013780">
    <property type="entry name" value="Glyco_hydro_b"/>
</dbReference>
<dbReference type="Pfam" id="PF16499">
    <property type="entry name" value="Melibiase_2"/>
    <property type="match status" value="1"/>
</dbReference>
<dbReference type="AlphaFoldDB" id="A0A077R7P2"/>
<evidence type="ECO:0000256" key="5">
    <source>
        <dbReference type="ARBA" id="ARBA00022801"/>
    </source>
</evidence>
<evidence type="ECO:0000256" key="4">
    <source>
        <dbReference type="ARBA" id="ARBA00022729"/>
    </source>
</evidence>
<dbReference type="Pfam" id="PF17801">
    <property type="entry name" value="Melibiase_C"/>
    <property type="match status" value="1"/>
</dbReference>
<dbReference type="CDD" id="cd14792">
    <property type="entry name" value="GH27"/>
    <property type="match status" value="1"/>
</dbReference>
<dbReference type="CDD" id="cd04081">
    <property type="entry name" value="CBM35_galactosidase-like"/>
    <property type="match status" value="1"/>
</dbReference>
<name>A0A077R7P2_9BASI</name>
<keyword evidence="7" id="KW-1015">Disulfide bond</keyword>
<keyword evidence="6 7" id="KW-0326">Glycosidase</keyword>
<accession>A0A077R7P2</accession>
<dbReference type="PANTHER" id="PTHR11452:SF75">
    <property type="entry name" value="ALPHA-GALACTOSIDASE MEL1"/>
    <property type="match status" value="1"/>
</dbReference>
<comment type="catalytic activity">
    <reaction evidence="1 7">
        <text>Hydrolysis of terminal, non-reducing alpha-D-galactose residues in alpha-D-galactosides, including galactose oligosaccharides, galactomannans and galactolipids.</text>
        <dbReference type="EC" id="3.2.1.22"/>
    </reaction>
</comment>
<reference evidence="9" key="1">
    <citation type="journal article" date="2014" name="Genome Biol. Evol.">
        <title>Gene Loss Rather Than Gene Gain Is Associated with a Host Jump from Monocots to Dicots in the Smut Fungus Melanopsichium pennsylvanicum.</title>
        <authorList>
            <person name="Sharma R."/>
            <person name="Mishra B."/>
            <person name="Runge F."/>
            <person name="Thines M."/>
        </authorList>
    </citation>
    <scope>NUCLEOTIDE SEQUENCE</scope>
    <source>
        <strain evidence="9">4</strain>
    </source>
</reference>
<proteinExistence type="inferred from homology"/>
<dbReference type="SUPFAM" id="SSF51011">
    <property type="entry name" value="Glycosyl hydrolase domain"/>
    <property type="match status" value="1"/>
</dbReference>
<comment type="similarity">
    <text evidence="2 7">Belongs to the glycosyl hydrolase 27 family.</text>
</comment>
<keyword evidence="5 7" id="KW-0378">Hydrolase</keyword>
<feature type="domain" description="Alpha galactosidase C-terminal" evidence="8">
    <location>
        <begin position="349"/>
        <end position="421"/>
    </location>
</feature>
<dbReference type="EMBL" id="HG529635">
    <property type="protein sequence ID" value="CDI55002.1"/>
    <property type="molecule type" value="Genomic_DNA"/>
</dbReference>
<dbReference type="SUPFAM" id="SSF51445">
    <property type="entry name" value="(Trans)glycosidases"/>
    <property type="match status" value="1"/>
</dbReference>
<dbReference type="GO" id="GO:0005975">
    <property type="term" value="P:carbohydrate metabolic process"/>
    <property type="evidence" value="ECO:0007669"/>
    <property type="project" value="InterPro"/>
</dbReference>
<keyword evidence="4" id="KW-0732">Signal</keyword>
<evidence type="ECO:0000256" key="3">
    <source>
        <dbReference type="ARBA" id="ARBA00012755"/>
    </source>
</evidence>
<evidence type="ECO:0000256" key="2">
    <source>
        <dbReference type="ARBA" id="ARBA00009743"/>
    </source>
</evidence>
<evidence type="ECO:0000259" key="8">
    <source>
        <dbReference type="Pfam" id="PF17801"/>
    </source>
</evidence>
<evidence type="ECO:0000313" key="9">
    <source>
        <dbReference type="EMBL" id="CDI55002.1"/>
    </source>
</evidence>